<accession>A0A6I4SK12</accession>
<evidence type="ECO:0000259" key="2">
    <source>
        <dbReference type="Pfam" id="PF12158"/>
    </source>
</evidence>
<dbReference type="InterPro" id="IPR021994">
    <property type="entry name" value="DUF3592"/>
</dbReference>
<dbReference type="EMBL" id="WTYS01000001">
    <property type="protein sequence ID" value="MXO55470.1"/>
    <property type="molecule type" value="Genomic_DNA"/>
</dbReference>
<comment type="caution">
    <text evidence="3">The sequence shown here is derived from an EMBL/GenBank/DDBJ whole genome shotgun (WGS) entry which is preliminary data.</text>
</comment>
<evidence type="ECO:0000256" key="1">
    <source>
        <dbReference type="SAM" id="Phobius"/>
    </source>
</evidence>
<keyword evidence="1" id="KW-0812">Transmembrane</keyword>
<name>A0A6I4SK12_9SPHN</name>
<proteinExistence type="predicted"/>
<dbReference type="RefSeq" id="WP_160596791.1">
    <property type="nucleotide sequence ID" value="NZ_WTYS01000001.1"/>
</dbReference>
<keyword evidence="1" id="KW-0472">Membrane</keyword>
<feature type="domain" description="DUF3592" evidence="2">
    <location>
        <begin position="42"/>
        <end position="111"/>
    </location>
</feature>
<evidence type="ECO:0000313" key="4">
    <source>
        <dbReference type="Proteomes" id="UP000468943"/>
    </source>
</evidence>
<dbReference type="Pfam" id="PF12158">
    <property type="entry name" value="DUF3592"/>
    <property type="match status" value="1"/>
</dbReference>
<gene>
    <name evidence="3" type="ORF">GRI36_01110</name>
</gene>
<protein>
    <submittedName>
        <fullName evidence="3">DUF3592 domain-containing protein</fullName>
    </submittedName>
</protein>
<organism evidence="3 4">
    <name type="scientific">Pontixanthobacter gangjinensis</name>
    <dbReference type="NCBI Taxonomy" id="1028742"/>
    <lineage>
        <taxon>Bacteria</taxon>
        <taxon>Pseudomonadati</taxon>
        <taxon>Pseudomonadota</taxon>
        <taxon>Alphaproteobacteria</taxon>
        <taxon>Sphingomonadales</taxon>
        <taxon>Erythrobacteraceae</taxon>
        <taxon>Pontixanthobacter</taxon>
    </lineage>
</organism>
<feature type="transmembrane region" description="Helical" evidence="1">
    <location>
        <begin position="116"/>
        <end position="135"/>
    </location>
</feature>
<dbReference type="Proteomes" id="UP000468943">
    <property type="component" value="Unassembled WGS sequence"/>
</dbReference>
<sequence length="149" mass="16023">MIGAKSLVGAPFLLLGLVFVGASAVRTWEVNALAVTGAHTLGEVSSMTRKSNNARRGGRSWHAGVVFKTAAGAEIGFVNRQGSALRSFDKGEIVEVAYDPANPENAIINNFWTRSASVFDALFASIFVALGGWLIRRDRREAKETGWGR</sequence>
<dbReference type="AlphaFoldDB" id="A0A6I4SK12"/>
<evidence type="ECO:0000313" key="3">
    <source>
        <dbReference type="EMBL" id="MXO55470.1"/>
    </source>
</evidence>
<reference evidence="3 4" key="1">
    <citation type="submission" date="2019-12" db="EMBL/GenBank/DDBJ databases">
        <title>Genomic-based taxomic classification of the family Erythrobacteraceae.</title>
        <authorList>
            <person name="Xu L."/>
        </authorList>
    </citation>
    <scope>NUCLEOTIDE SEQUENCE [LARGE SCALE GENOMIC DNA]</scope>
    <source>
        <strain evidence="3 4">JCM 17802</strain>
    </source>
</reference>
<dbReference type="OrthoDB" id="2242169at2"/>
<keyword evidence="1" id="KW-1133">Transmembrane helix</keyword>
<keyword evidence="4" id="KW-1185">Reference proteome</keyword>